<dbReference type="NCBIfam" id="NF009164">
    <property type="entry name" value="PRK12511.1"/>
    <property type="match status" value="1"/>
</dbReference>
<dbReference type="Gene3D" id="1.10.10.10">
    <property type="entry name" value="Winged helix-like DNA-binding domain superfamily/Winged helix DNA-binding domain"/>
    <property type="match status" value="1"/>
</dbReference>
<evidence type="ECO:0000256" key="2">
    <source>
        <dbReference type="ARBA" id="ARBA00023015"/>
    </source>
</evidence>
<dbReference type="InterPro" id="IPR036388">
    <property type="entry name" value="WH-like_DNA-bd_sf"/>
</dbReference>
<dbReference type="NCBIfam" id="TIGR02937">
    <property type="entry name" value="sigma70-ECF"/>
    <property type="match status" value="1"/>
</dbReference>
<evidence type="ECO:0000313" key="5">
    <source>
        <dbReference type="EMBL" id="KFI28639.1"/>
    </source>
</evidence>
<dbReference type="CDD" id="cd06171">
    <property type="entry name" value="Sigma70_r4"/>
    <property type="match status" value="1"/>
</dbReference>
<dbReference type="InterPro" id="IPR039425">
    <property type="entry name" value="RNA_pol_sigma-70-like"/>
</dbReference>
<dbReference type="InterPro" id="IPR013325">
    <property type="entry name" value="RNA_pol_sigma_r2"/>
</dbReference>
<dbReference type="GO" id="GO:0016987">
    <property type="term" value="F:sigma factor activity"/>
    <property type="evidence" value="ECO:0007669"/>
    <property type="project" value="UniProtKB-KW"/>
</dbReference>
<dbReference type="Pfam" id="PF04542">
    <property type="entry name" value="Sigma70_r2"/>
    <property type="match status" value="1"/>
</dbReference>
<accession>A0A086Y2Y9</accession>
<dbReference type="OrthoDB" id="9803470at2"/>
<dbReference type="eggNOG" id="COG1595">
    <property type="taxonomic scope" value="Bacteria"/>
</dbReference>
<dbReference type="InterPro" id="IPR013324">
    <property type="entry name" value="RNA_pol_sigma_r3/r4-like"/>
</dbReference>
<organism evidence="5 6">
    <name type="scientific">Haematobacter massiliensis</name>
    <dbReference type="NCBI Taxonomy" id="195105"/>
    <lineage>
        <taxon>Bacteria</taxon>
        <taxon>Pseudomonadati</taxon>
        <taxon>Pseudomonadota</taxon>
        <taxon>Alphaproteobacteria</taxon>
        <taxon>Rhodobacterales</taxon>
        <taxon>Paracoccaceae</taxon>
        <taxon>Haematobacter</taxon>
    </lineage>
</organism>
<evidence type="ECO:0000256" key="1">
    <source>
        <dbReference type="ARBA" id="ARBA00010641"/>
    </source>
</evidence>
<dbReference type="Gene3D" id="1.10.1740.10">
    <property type="match status" value="1"/>
</dbReference>
<dbReference type="RefSeq" id="WP_035711581.1">
    <property type="nucleotide sequence ID" value="NZ_CAMIFG010000002.1"/>
</dbReference>
<dbReference type="PANTHER" id="PTHR43133:SF25">
    <property type="entry name" value="RNA POLYMERASE SIGMA FACTOR RFAY-RELATED"/>
    <property type="match status" value="1"/>
</dbReference>
<keyword evidence="3" id="KW-0731">Sigma factor</keyword>
<keyword evidence="4" id="KW-0804">Transcription</keyword>
<dbReference type="SUPFAM" id="SSF88659">
    <property type="entry name" value="Sigma3 and sigma4 domains of RNA polymerase sigma factors"/>
    <property type="match status" value="1"/>
</dbReference>
<reference evidence="5 6" key="1">
    <citation type="submission" date="2014-03" db="EMBL/GenBank/DDBJ databases">
        <title>Genome of Haematobacter massiliensis CCUG 47968.</title>
        <authorList>
            <person name="Wang D."/>
            <person name="Wang G."/>
        </authorList>
    </citation>
    <scope>NUCLEOTIDE SEQUENCE [LARGE SCALE GENOMIC DNA]</scope>
    <source>
        <strain evidence="5 6">CCUG 47968</strain>
    </source>
</reference>
<dbReference type="Pfam" id="PF08281">
    <property type="entry name" value="Sigma70_r4_2"/>
    <property type="match status" value="1"/>
</dbReference>
<name>A0A086Y2Y9_9RHOB</name>
<dbReference type="AlphaFoldDB" id="A0A086Y2Y9"/>
<evidence type="ECO:0000256" key="3">
    <source>
        <dbReference type="ARBA" id="ARBA00023082"/>
    </source>
</evidence>
<dbReference type="GO" id="GO:0003677">
    <property type="term" value="F:DNA binding"/>
    <property type="evidence" value="ECO:0007669"/>
    <property type="project" value="InterPro"/>
</dbReference>
<keyword evidence="6" id="KW-1185">Reference proteome</keyword>
<dbReference type="SUPFAM" id="SSF88946">
    <property type="entry name" value="Sigma2 domain of RNA polymerase sigma factors"/>
    <property type="match status" value="1"/>
</dbReference>
<comment type="caution">
    <text evidence="5">The sequence shown here is derived from an EMBL/GenBank/DDBJ whole genome shotgun (WGS) entry which is preliminary data.</text>
</comment>
<dbReference type="EMBL" id="JGYG01000007">
    <property type="protein sequence ID" value="KFI28639.1"/>
    <property type="molecule type" value="Genomic_DNA"/>
</dbReference>
<dbReference type="Proteomes" id="UP000028826">
    <property type="component" value="Unassembled WGS sequence"/>
</dbReference>
<dbReference type="InterPro" id="IPR013249">
    <property type="entry name" value="RNA_pol_sigma70_r4_t2"/>
</dbReference>
<sequence>MSRKTDPILDDLPALRRYALTLSRDEGEAEDLVQETLLRGHQARGTLRAGGNIRRWLFGILHNVFVDRYRSRTSEERRIVATGLTAPQSAEAPQEAVVRLSQIRTAFLDLPQDQREALHLVAIEGLSYAEAADIAGVPIGTIMSRISRARARLREFEDGPQRPALQIVGGRNGRG</sequence>
<evidence type="ECO:0000313" key="6">
    <source>
        <dbReference type="Proteomes" id="UP000028826"/>
    </source>
</evidence>
<gene>
    <name evidence="5" type="ORF">CN97_18000</name>
</gene>
<dbReference type="STRING" id="195105.CN97_18000"/>
<comment type="similarity">
    <text evidence="1">Belongs to the sigma-70 factor family. ECF subfamily.</text>
</comment>
<proteinExistence type="inferred from homology"/>
<dbReference type="InterPro" id="IPR014284">
    <property type="entry name" value="RNA_pol_sigma-70_dom"/>
</dbReference>
<dbReference type="InterPro" id="IPR007627">
    <property type="entry name" value="RNA_pol_sigma70_r2"/>
</dbReference>
<protein>
    <submittedName>
        <fullName evidence="5">RNA polymerase sigma factor</fullName>
    </submittedName>
</protein>
<dbReference type="GO" id="GO:0006352">
    <property type="term" value="P:DNA-templated transcription initiation"/>
    <property type="evidence" value="ECO:0007669"/>
    <property type="project" value="InterPro"/>
</dbReference>
<dbReference type="PANTHER" id="PTHR43133">
    <property type="entry name" value="RNA POLYMERASE ECF-TYPE SIGMA FACTO"/>
    <property type="match status" value="1"/>
</dbReference>
<evidence type="ECO:0000256" key="4">
    <source>
        <dbReference type="ARBA" id="ARBA00023163"/>
    </source>
</evidence>
<keyword evidence="2" id="KW-0805">Transcription regulation</keyword>